<comment type="caution">
    <text evidence="10">The sequence shown here is derived from an EMBL/GenBank/DDBJ whole genome shotgun (WGS) entry which is preliminary data.</text>
</comment>
<comment type="similarity">
    <text evidence="1 6">Belongs to the insulin family.</text>
</comment>
<dbReference type="SMART" id="SM00078">
    <property type="entry name" value="IlGF"/>
    <property type="match status" value="1"/>
</dbReference>
<dbReference type="SUPFAM" id="SSF56994">
    <property type="entry name" value="Insulin-like"/>
    <property type="match status" value="1"/>
</dbReference>
<protein>
    <recommendedName>
        <fullName evidence="9">Insulin-like domain-containing protein</fullName>
    </recommendedName>
</protein>
<evidence type="ECO:0000259" key="9">
    <source>
        <dbReference type="SMART" id="SM00078"/>
    </source>
</evidence>
<dbReference type="AlphaFoldDB" id="A0ABD1DS32"/>
<evidence type="ECO:0000256" key="4">
    <source>
        <dbReference type="ARBA" id="ARBA00022729"/>
    </source>
</evidence>
<dbReference type="Proteomes" id="UP001562425">
    <property type="component" value="Unassembled WGS sequence"/>
</dbReference>
<organism evidence="10 11">
    <name type="scientific">Culex pipiens pipiens</name>
    <name type="common">Northern house mosquito</name>
    <dbReference type="NCBI Taxonomy" id="38569"/>
    <lineage>
        <taxon>Eukaryota</taxon>
        <taxon>Metazoa</taxon>
        <taxon>Ecdysozoa</taxon>
        <taxon>Arthropoda</taxon>
        <taxon>Hexapoda</taxon>
        <taxon>Insecta</taxon>
        <taxon>Pterygota</taxon>
        <taxon>Neoptera</taxon>
        <taxon>Endopterygota</taxon>
        <taxon>Diptera</taxon>
        <taxon>Nematocera</taxon>
        <taxon>Culicoidea</taxon>
        <taxon>Culicidae</taxon>
        <taxon>Culicinae</taxon>
        <taxon>Culicini</taxon>
        <taxon>Culex</taxon>
        <taxon>Culex</taxon>
    </lineage>
</organism>
<feature type="domain" description="Insulin-like" evidence="9">
    <location>
        <begin position="53"/>
        <end position="175"/>
    </location>
</feature>
<comment type="subcellular location">
    <subcellularLocation>
        <location evidence="6">Secreted</location>
    </subcellularLocation>
</comment>
<evidence type="ECO:0000256" key="5">
    <source>
        <dbReference type="ARBA" id="ARBA00023157"/>
    </source>
</evidence>
<evidence type="ECO:0000256" key="1">
    <source>
        <dbReference type="ARBA" id="ARBA00009034"/>
    </source>
</evidence>
<dbReference type="GO" id="GO:0005576">
    <property type="term" value="C:extracellular region"/>
    <property type="evidence" value="ECO:0007669"/>
    <property type="project" value="UniProtKB-SubCell"/>
</dbReference>
<feature type="signal peptide" evidence="8">
    <location>
        <begin position="1"/>
        <end position="27"/>
    </location>
</feature>
<evidence type="ECO:0000256" key="2">
    <source>
        <dbReference type="ARBA" id="ARBA00011207"/>
    </source>
</evidence>
<sequence length="177" mass="20154">MAPTFSVVFILCCGMLLLLLMVATTGSTGTVEATSRVERNSTESFRRITRDRRRYCGKVLTDALAMVCTSYPSPWRKKSMEPSSTSSDEETSAESSYREQLLAEIKQDLDELEQLSPEMFAEKSLGAVQQFHPFYPRSYQVHANEARGAHRRVRRQIVDECCRKSCTMKTLKQYCAD</sequence>
<dbReference type="PROSITE" id="PS00262">
    <property type="entry name" value="INSULIN"/>
    <property type="match status" value="1"/>
</dbReference>
<evidence type="ECO:0000256" key="3">
    <source>
        <dbReference type="ARBA" id="ARBA00022685"/>
    </source>
</evidence>
<keyword evidence="3" id="KW-0165">Cleavage on pair of basic residues</keyword>
<dbReference type="InterPro" id="IPR016179">
    <property type="entry name" value="Insulin-like"/>
</dbReference>
<feature type="region of interest" description="Disordered" evidence="7">
    <location>
        <begin position="75"/>
        <end position="95"/>
    </location>
</feature>
<dbReference type="Gene3D" id="1.10.100.10">
    <property type="entry name" value="Insulin-like"/>
    <property type="match status" value="1"/>
</dbReference>
<feature type="chain" id="PRO_5044748348" description="Insulin-like domain-containing protein" evidence="8">
    <location>
        <begin position="28"/>
        <end position="177"/>
    </location>
</feature>
<dbReference type="InterPro" id="IPR022352">
    <property type="entry name" value="Ins/IGF/rlx"/>
</dbReference>
<dbReference type="Pfam" id="PF00049">
    <property type="entry name" value="Insulin"/>
    <property type="match status" value="1"/>
</dbReference>
<evidence type="ECO:0000256" key="7">
    <source>
        <dbReference type="SAM" id="MobiDB-lite"/>
    </source>
</evidence>
<dbReference type="InterPro" id="IPR036438">
    <property type="entry name" value="Insulin-like_sf"/>
</dbReference>
<evidence type="ECO:0000313" key="11">
    <source>
        <dbReference type="Proteomes" id="UP001562425"/>
    </source>
</evidence>
<dbReference type="PANTHER" id="PTHR13647:SF4">
    <property type="entry name" value="INSULIN-LIKE PEPTIDE 1-RELATED"/>
    <property type="match status" value="1"/>
</dbReference>
<keyword evidence="11" id="KW-1185">Reference proteome</keyword>
<dbReference type="PRINTS" id="PR00276">
    <property type="entry name" value="INSULINFAMLY"/>
</dbReference>
<keyword evidence="5" id="KW-1015">Disulfide bond</keyword>
<reference evidence="10 11" key="1">
    <citation type="submission" date="2024-05" db="EMBL/GenBank/DDBJ databases">
        <title>Culex pipiens pipiens assembly and annotation.</title>
        <authorList>
            <person name="Alout H."/>
            <person name="Durand T."/>
        </authorList>
    </citation>
    <scope>NUCLEOTIDE SEQUENCE [LARGE SCALE GENOMIC DNA]</scope>
    <source>
        <strain evidence="10">HA-2024</strain>
        <tissue evidence="10">Whole body</tissue>
    </source>
</reference>
<dbReference type="InterPro" id="IPR022353">
    <property type="entry name" value="Insulin_CS"/>
</dbReference>
<evidence type="ECO:0000256" key="8">
    <source>
        <dbReference type="SAM" id="SignalP"/>
    </source>
</evidence>
<accession>A0ABD1DS32</accession>
<keyword evidence="6" id="KW-0964">Secreted</keyword>
<dbReference type="CDD" id="cd04366">
    <property type="entry name" value="IlGF_insulin_bombyxin_like"/>
    <property type="match status" value="1"/>
</dbReference>
<evidence type="ECO:0000313" key="10">
    <source>
        <dbReference type="EMBL" id="KAL1402565.1"/>
    </source>
</evidence>
<proteinExistence type="inferred from homology"/>
<gene>
    <name evidence="10" type="ORF">pipiens_019712</name>
</gene>
<dbReference type="PANTHER" id="PTHR13647">
    <property type="entry name" value="INSULIN-LIKE PEPTIDE 2-RELATED"/>
    <property type="match status" value="1"/>
</dbReference>
<evidence type="ECO:0000256" key="6">
    <source>
        <dbReference type="RuleBase" id="RU000406"/>
    </source>
</evidence>
<comment type="subunit">
    <text evidence="2">Heterodimer of a B chain and an A chain linked by two disulfide bonds.</text>
</comment>
<dbReference type="EMBL" id="JBEHCU010002789">
    <property type="protein sequence ID" value="KAL1402565.1"/>
    <property type="molecule type" value="Genomic_DNA"/>
</dbReference>
<keyword evidence="4 8" id="KW-0732">Signal</keyword>
<name>A0ABD1DS32_CULPP</name>